<dbReference type="SUPFAM" id="SSF56235">
    <property type="entry name" value="N-terminal nucleophile aminohydrolases (Ntn hydrolases)"/>
    <property type="match status" value="1"/>
</dbReference>
<evidence type="ECO:0000259" key="12">
    <source>
        <dbReference type="Pfam" id="PF12465"/>
    </source>
</evidence>
<evidence type="ECO:0000256" key="7">
    <source>
        <dbReference type="ARBA" id="ARBA00022801"/>
    </source>
</evidence>
<evidence type="ECO:0000313" key="13">
    <source>
        <dbReference type="EMBL" id="KAK7595156.1"/>
    </source>
</evidence>
<dbReference type="Pfam" id="PF12465">
    <property type="entry name" value="Pr_beta_C"/>
    <property type="match status" value="1"/>
</dbReference>
<dbReference type="GO" id="GO:0004298">
    <property type="term" value="F:threonine-type endopeptidase activity"/>
    <property type="evidence" value="ECO:0007669"/>
    <property type="project" value="UniProtKB-KW"/>
</dbReference>
<keyword evidence="7" id="KW-0378">Hydrolase</keyword>
<dbReference type="PANTHER" id="PTHR32194">
    <property type="entry name" value="METALLOPROTEASE TLDD"/>
    <property type="match status" value="1"/>
</dbReference>
<keyword evidence="6" id="KW-0888">Threonine protease</keyword>
<dbReference type="Pfam" id="PF00227">
    <property type="entry name" value="Proteasome"/>
    <property type="match status" value="1"/>
</dbReference>
<keyword evidence="8" id="KW-0647">Proteasome</keyword>
<evidence type="ECO:0000256" key="1">
    <source>
        <dbReference type="ARBA" id="ARBA00001198"/>
    </source>
</evidence>
<evidence type="ECO:0000256" key="2">
    <source>
        <dbReference type="ARBA" id="ARBA00004123"/>
    </source>
</evidence>
<evidence type="ECO:0000256" key="9">
    <source>
        <dbReference type="ARBA" id="ARBA00023242"/>
    </source>
</evidence>
<dbReference type="InterPro" id="IPR024689">
    <property type="entry name" value="Proteasome_bsu_C"/>
</dbReference>
<name>A0AAN9Y595_9HEMI</name>
<dbReference type="Proteomes" id="UP001367676">
    <property type="component" value="Unassembled WGS sequence"/>
</dbReference>
<proteinExistence type="predicted"/>
<comment type="function">
    <text evidence="10">Non-catalytic component of the proteasome, a multicatalytic proteinase complex which is characterized by its ability to cleave peptides with Arg, Phe, Tyr, Leu, and Glu adjacent to the leaving group at neutral or slightly basic pH. The proteasome has an ATP-dependent proteolytic activity.</text>
</comment>
<dbReference type="PROSITE" id="PS51476">
    <property type="entry name" value="PROTEASOME_BETA_2"/>
    <property type="match status" value="1"/>
</dbReference>
<dbReference type="GO" id="GO:0051603">
    <property type="term" value="P:proteolysis involved in protein catabolic process"/>
    <property type="evidence" value="ECO:0007669"/>
    <property type="project" value="InterPro"/>
</dbReference>
<gene>
    <name evidence="13" type="ORF">V9T40_001589</name>
</gene>
<evidence type="ECO:0000313" key="14">
    <source>
        <dbReference type="Proteomes" id="UP001367676"/>
    </source>
</evidence>
<reference evidence="13 14" key="1">
    <citation type="submission" date="2024-03" db="EMBL/GenBank/DDBJ databases">
        <title>Adaptation during the transition from Ophiocordyceps entomopathogen to insect associate is accompanied by gene loss and intensified selection.</title>
        <authorList>
            <person name="Ward C.M."/>
            <person name="Onetto C.A."/>
            <person name="Borneman A.R."/>
        </authorList>
    </citation>
    <scope>NUCLEOTIDE SEQUENCE [LARGE SCALE GENOMIC DNA]</scope>
    <source>
        <strain evidence="13">AWRI1</strain>
        <tissue evidence="13">Single Adult Female</tissue>
    </source>
</reference>
<dbReference type="InterPro" id="IPR023333">
    <property type="entry name" value="Proteasome_suB-type"/>
</dbReference>
<evidence type="ECO:0000256" key="11">
    <source>
        <dbReference type="ARBA" id="ARBA00026071"/>
    </source>
</evidence>
<evidence type="ECO:0000256" key="3">
    <source>
        <dbReference type="ARBA" id="ARBA00012039"/>
    </source>
</evidence>
<protein>
    <recommendedName>
        <fullName evidence="3">proteasome endopeptidase complex</fullName>
        <ecNumber evidence="3">3.4.25.1</ecNumber>
    </recommendedName>
</protein>
<keyword evidence="4" id="KW-0963">Cytoplasm</keyword>
<evidence type="ECO:0000256" key="5">
    <source>
        <dbReference type="ARBA" id="ARBA00022670"/>
    </source>
</evidence>
<keyword evidence="9" id="KW-0539">Nucleus</keyword>
<dbReference type="InterPro" id="IPR016050">
    <property type="entry name" value="Proteasome_bsu_CS"/>
</dbReference>
<dbReference type="GO" id="GO:0005737">
    <property type="term" value="C:cytoplasm"/>
    <property type="evidence" value="ECO:0007669"/>
    <property type="project" value="TreeGrafter"/>
</dbReference>
<sequence>MLLKPDESEESCGFSFDNCLRNKFLEKNGLISPKATKTGTTIVGVIFKDGVVLGADTRATDDTTVADKNCEKIHYLNKNMYCCGAGTAADTTQVTSMISSNLELHRLNSGRVVPVRVACRMLKQMLFRYQGYIGAALILGGVDNTGSHLYSIHPHGSTDVLPYTTMGSGSLAAMAVFEAKWKPNMEEEDAKKLVAEAIGAGIFNDLGSGSNCDVCVIKKDDVQYCRPYQCLNEKGVKRGAYKFKQGSTALVRSEVVPLVVEEEIVRPIDCSSMDTLTESEIKRFLNKYKISADKRLRLKLDVNVEQTLAKGHPWMPFMNSYCSSDCSVHENLVAFTVPFMEHFLKHPNSMQGENVEFQLAYKALFNSLIGRQFPEDMNHETFAMLFASLTQLFDDIRIEQIDHRDILLKSVKRCLQKKANRAETDSSCPDTVIQLPEINILKFTSSELDEVCKK</sequence>
<dbReference type="GO" id="GO:0005634">
    <property type="term" value="C:nucleus"/>
    <property type="evidence" value="ECO:0007669"/>
    <property type="project" value="UniProtKB-SubCell"/>
</dbReference>
<dbReference type="FunFam" id="3.60.20.10:FF:000005">
    <property type="entry name" value="Proteasome subunit beta type-2"/>
    <property type="match status" value="1"/>
</dbReference>
<dbReference type="EMBL" id="JBBCAQ010000019">
    <property type="protein sequence ID" value="KAK7595156.1"/>
    <property type="molecule type" value="Genomic_DNA"/>
</dbReference>
<accession>A0AAN9Y595</accession>
<feature type="domain" description="Proteasome beta subunit C-terminal" evidence="12">
    <location>
        <begin position="232"/>
        <end position="265"/>
    </location>
</feature>
<dbReference type="PANTHER" id="PTHR32194:SF4">
    <property type="entry name" value="PROTEASOME SUBUNIT BETA TYPE-7"/>
    <property type="match status" value="1"/>
</dbReference>
<comment type="subcellular location">
    <subcellularLocation>
        <location evidence="2">Nucleus</location>
    </subcellularLocation>
</comment>
<keyword evidence="5" id="KW-0645">Protease</keyword>
<comment type="caution">
    <text evidence="13">The sequence shown here is derived from an EMBL/GenBank/DDBJ whole genome shotgun (WGS) entry which is preliminary data.</text>
</comment>
<keyword evidence="14" id="KW-1185">Reference proteome</keyword>
<dbReference type="Gene3D" id="3.60.20.10">
    <property type="entry name" value="Glutamine Phosphoribosylpyrophosphate, subunit 1, domain 1"/>
    <property type="match status" value="1"/>
</dbReference>
<comment type="catalytic activity">
    <reaction evidence="1">
        <text>Cleavage of peptide bonds with very broad specificity.</text>
        <dbReference type="EC" id="3.4.25.1"/>
    </reaction>
</comment>
<organism evidence="13 14">
    <name type="scientific">Parthenolecanium corni</name>
    <dbReference type="NCBI Taxonomy" id="536013"/>
    <lineage>
        <taxon>Eukaryota</taxon>
        <taxon>Metazoa</taxon>
        <taxon>Ecdysozoa</taxon>
        <taxon>Arthropoda</taxon>
        <taxon>Hexapoda</taxon>
        <taxon>Insecta</taxon>
        <taxon>Pterygota</taxon>
        <taxon>Neoptera</taxon>
        <taxon>Paraneoptera</taxon>
        <taxon>Hemiptera</taxon>
        <taxon>Sternorrhyncha</taxon>
        <taxon>Coccoidea</taxon>
        <taxon>Coccidae</taxon>
        <taxon>Parthenolecanium</taxon>
    </lineage>
</organism>
<evidence type="ECO:0000256" key="10">
    <source>
        <dbReference type="ARBA" id="ARBA00024953"/>
    </source>
</evidence>
<dbReference type="InterPro" id="IPR029055">
    <property type="entry name" value="Ntn_hydrolases_N"/>
</dbReference>
<dbReference type="AlphaFoldDB" id="A0AAN9Y595"/>
<dbReference type="GO" id="GO:0005839">
    <property type="term" value="C:proteasome core complex"/>
    <property type="evidence" value="ECO:0007669"/>
    <property type="project" value="InterPro"/>
</dbReference>
<evidence type="ECO:0000256" key="6">
    <source>
        <dbReference type="ARBA" id="ARBA00022698"/>
    </source>
</evidence>
<evidence type="ECO:0000256" key="4">
    <source>
        <dbReference type="ARBA" id="ARBA00022490"/>
    </source>
</evidence>
<comment type="subunit">
    <text evidence="11">The 26S proteasome consists of a 20S proteasome core and two 19S regulatory subunits. The 20S proteasome core is composed of 28 subunits that are arranged in four stacked rings, resulting in a barrel-shaped structure. The two end rings are each formed by seven alpha subunits, and the two central rings are each formed by seven beta subunits. The catalytic chamber with the active sites is on the inside of the barrel.</text>
</comment>
<dbReference type="PROSITE" id="PS00854">
    <property type="entry name" value="PROTEASOME_BETA_1"/>
    <property type="match status" value="1"/>
</dbReference>
<dbReference type="CDD" id="cd03763">
    <property type="entry name" value="proteasome_beta_type_7"/>
    <property type="match status" value="1"/>
</dbReference>
<dbReference type="InterPro" id="IPR001353">
    <property type="entry name" value="Proteasome_sua/b"/>
</dbReference>
<evidence type="ECO:0000256" key="8">
    <source>
        <dbReference type="ARBA" id="ARBA00022942"/>
    </source>
</evidence>
<dbReference type="EC" id="3.4.25.1" evidence="3"/>